<dbReference type="PANTHER" id="PTHR15162:SF5">
    <property type="entry name" value="N-ACYL-AROMATIC-L-AMINO ACID AMIDOHYDROLASE (CARBOXYLATE-FORMING)"/>
    <property type="match status" value="1"/>
</dbReference>
<dbReference type="GO" id="GO:0004046">
    <property type="term" value="F:aminoacylase activity"/>
    <property type="evidence" value="ECO:0007669"/>
    <property type="project" value="TreeGrafter"/>
</dbReference>
<keyword evidence="4" id="KW-0479">Metal-binding</keyword>
<evidence type="ECO:0000256" key="1">
    <source>
        <dbReference type="ARBA" id="ARBA00001947"/>
    </source>
</evidence>
<evidence type="ECO:0000256" key="5">
    <source>
        <dbReference type="ARBA" id="ARBA00022801"/>
    </source>
</evidence>
<feature type="domain" description="Succinylglutamate desuccinylase/Aspartoacylase catalytic" evidence="7">
    <location>
        <begin position="3"/>
        <end position="68"/>
    </location>
</feature>
<dbReference type="AlphaFoldDB" id="Q4RJB4"/>
<keyword evidence="6" id="KW-0862">Zinc</keyword>
<feature type="non-terminal residue" evidence="8">
    <location>
        <position position="1"/>
    </location>
</feature>
<keyword evidence="5" id="KW-0378">Hydrolase</keyword>
<dbReference type="Gene3D" id="3.40.630.10">
    <property type="entry name" value="Zn peptidases"/>
    <property type="match status" value="1"/>
</dbReference>
<comment type="caution">
    <text evidence="8">The sequence shown here is derived from an EMBL/GenBank/DDBJ whole genome shotgun (WGS) entry which is preliminary data.</text>
</comment>
<dbReference type="PANTHER" id="PTHR15162">
    <property type="entry name" value="ASPARTOACYLASE"/>
    <property type="match status" value="1"/>
</dbReference>
<protein>
    <submittedName>
        <fullName evidence="8">(spotted green pufferfish) hypothetical protein</fullName>
    </submittedName>
</protein>
<evidence type="ECO:0000259" key="7">
    <source>
        <dbReference type="Pfam" id="PF24827"/>
    </source>
</evidence>
<evidence type="ECO:0000256" key="2">
    <source>
        <dbReference type="ARBA" id="ARBA00004496"/>
    </source>
</evidence>
<dbReference type="GO" id="GO:0005829">
    <property type="term" value="C:cytosol"/>
    <property type="evidence" value="ECO:0007669"/>
    <property type="project" value="TreeGrafter"/>
</dbReference>
<dbReference type="Pfam" id="PF24827">
    <property type="entry name" value="AstE_AspA_cat"/>
    <property type="match status" value="1"/>
</dbReference>
<keyword evidence="3" id="KW-0963">Cytoplasm</keyword>
<reference evidence="8" key="1">
    <citation type="journal article" date="2004" name="Nature">
        <title>Genome duplication in the teleost fish Tetraodon nigroviridis reveals the early vertebrate proto-karyotype.</title>
        <authorList>
            <person name="Jaillon O."/>
            <person name="Aury J.-M."/>
            <person name="Brunet F."/>
            <person name="Petit J.-L."/>
            <person name="Stange-Thomann N."/>
            <person name="Mauceli E."/>
            <person name="Bouneau L."/>
            <person name="Fischer C."/>
            <person name="Ozouf-Costaz C."/>
            <person name="Bernot A."/>
            <person name="Nicaud S."/>
            <person name="Jaffe D."/>
            <person name="Fisher S."/>
            <person name="Lutfalla G."/>
            <person name="Dossat C."/>
            <person name="Segurens B."/>
            <person name="Dasilva C."/>
            <person name="Salanoubat M."/>
            <person name="Levy M."/>
            <person name="Boudet N."/>
            <person name="Castellano S."/>
            <person name="Anthouard V."/>
            <person name="Jubin C."/>
            <person name="Castelli V."/>
            <person name="Katinka M."/>
            <person name="Vacherie B."/>
            <person name="Biemont C."/>
            <person name="Skalli Z."/>
            <person name="Cattolico L."/>
            <person name="Poulain J."/>
            <person name="De Berardinis V."/>
            <person name="Cruaud C."/>
            <person name="Duprat S."/>
            <person name="Brottier P."/>
            <person name="Coutanceau J.-P."/>
            <person name="Gouzy J."/>
            <person name="Parra G."/>
            <person name="Lardier G."/>
            <person name="Chapple C."/>
            <person name="McKernan K.J."/>
            <person name="McEwan P."/>
            <person name="Bosak S."/>
            <person name="Kellis M."/>
            <person name="Volff J.-N."/>
            <person name="Guigo R."/>
            <person name="Zody M.C."/>
            <person name="Mesirov J."/>
            <person name="Lindblad-Toh K."/>
            <person name="Birren B."/>
            <person name="Nusbaum C."/>
            <person name="Kahn D."/>
            <person name="Robinson-Rechavi M."/>
            <person name="Laudet V."/>
            <person name="Schachter V."/>
            <person name="Quetier F."/>
            <person name="Saurin W."/>
            <person name="Scarpelli C."/>
            <person name="Wincker P."/>
            <person name="Lander E.S."/>
            <person name="Weissenbach J."/>
            <person name="Roest Crollius H."/>
        </authorList>
    </citation>
    <scope>NUCLEOTIDE SEQUENCE [LARGE SCALE GENOMIC DNA]</scope>
</reference>
<evidence type="ECO:0000256" key="3">
    <source>
        <dbReference type="ARBA" id="ARBA00022490"/>
    </source>
</evidence>
<gene>
    <name evidence="8" type="ORF">GSTENG00033499001</name>
</gene>
<proteinExistence type="predicted"/>
<dbReference type="OrthoDB" id="8300214at2759"/>
<dbReference type="InterPro" id="IPR050178">
    <property type="entry name" value="AspA/AstE_fam"/>
</dbReference>
<sequence>LSRVAVCGGTHGNEMSGVYMLRELKKQSAGQAGSASLMTVLSNPRAVESCRRYVDKDLNRCFTSHLLRQVERNIG</sequence>
<evidence type="ECO:0000313" key="8">
    <source>
        <dbReference type="EMBL" id="CAG11518.1"/>
    </source>
</evidence>
<evidence type="ECO:0000256" key="6">
    <source>
        <dbReference type="ARBA" id="ARBA00022833"/>
    </source>
</evidence>
<dbReference type="EMBL" id="CAAE01015038">
    <property type="protein sequence ID" value="CAG11518.1"/>
    <property type="molecule type" value="Genomic_DNA"/>
</dbReference>
<name>Q4RJB4_TETNG</name>
<dbReference type="InterPro" id="IPR055438">
    <property type="entry name" value="AstE_AspA_cat"/>
</dbReference>
<dbReference type="GO" id="GO:0016788">
    <property type="term" value="F:hydrolase activity, acting on ester bonds"/>
    <property type="evidence" value="ECO:0007669"/>
    <property type="project" value="InterPro"/>
</dbReference>
<organism evidence="8">
    <name type="scientific">Tetraodon nigroviridis</name>
    <name type="common">Spotted green pufferfish</name>
    <name type="synonym">Chelonodon nigroviridis</name>
    <dbReference type="NCBI Taxonomy" id="99883"/>
    <lineage>
        <taxon>Eukaryota</taxon>
        <taxon>Metazoa</taxon>
        <taxon>Chordata</taxon>
        <taxon>Craniata</taxon>
        <taxon>Vertebrata</taxon>
        <taxon>Euteleostomi</taxon>
        <taxon>Actinopterygii</taxon>
        <taxon>Neopterygii</taxon>
        <taxon>Teleostei</taxon>
        <taxon>Neoteleostei</taxon>
        <taxon>Acanthomorphata</taxon>
        <taxon>Eupercaria</taxon>
        <taxon>Tetraodontiformes</taxon>
        <taxon>Tetradontoidea</taxon>
        <taxon>Tetraodontidae</taxon>
        <taxon>Tetraodon</taxon>
    </lineage>
</organism>
<comment type="subcellular location">
    <subcellularLocation>
        <location evidence="2">Cytoplasm</location>
    </subcellularLocation>
</comment>
<reference evidence="8" key="2">
    <citation type="submission" date="2004-02" db="EMBL/GenBank/DDBJ databases">
        <authorList>
            <consortium name="Genoscope"/>
            <consortium name="Whitehead Institute Centre for Genome Research"/>
        </authorList>
    </citation>
    <scope>NUCLEOTIDE SEQUENCE</scope>
</reference>
<evidence type="ECO:0000256" key="4">
    <source>
        <dbReference type="ARBA" id="ARBA00022723"/>
    </source>
</evidence>
<accession>Q4RJB4</accession>
<dbReference type="SUPFAM" id="SSF53187">
    <property type="entry name" value="Zn-dependent exopeptidases"/>
    <property type="match status" value="1"/>
</dbReference>
<dbReference type="KEGG" id="tng:GSTEN00033499G001"/>
<dbReference type="GO" id="GO:0046872">
    <property type="term" value="F:metal ion binding"/>
    <property type="evidence" value="ECO:0007669"/>
    <property type="project" value="UniProtKB-KW"/>
</dbReference>
<comment type="cofactor">
    <cofactor evidence="1">
        <name>Zn(2+)</name>
        <dbReference type="ChEBI" id="CHEBI:29105"/>
    </cofactor>
</comment>